<comment type="caution">
    <text evidence="1">The sequence shown here is derived from an EMBL/GenBank/DDBJ whole genome shotgun (WGS) entry which is preliminary data.</text>
</comment>
<accession>A0ACB8SQL9</accession>
<dbReference type="EMBL" id="MU277232">
    <property type="protein sequence ID" value="KAI0058798.1"/>
    <property type="molecule type" value="Genomic_DNA"/>
</dbReference>
<evidence type="ECO:0000313" key="2">
    <source>
        <dbReference type="Proteomes" id="UP000814140"/>
    </source>
</evidence>
<organism evidence="1 2">
    <name type="scientific">Artomyces pyxidatus</name>
    <dbReference type="NCBI Taxonomy" id="48021"/>
    <lineage>
        <taxon>Eukaryota</taxon>
        <taxon>Fungi</taxon>
        <taxon>Dikarya</taxon>
        <taxon>Basidiomycota</taxon>
        <taxon>Agaricomycotina</taxon>
        <taxon>Agaricomycetes</taxon>
        <taxon>Russulales</taxon>
        <taxon>Auriscalpiaceae</taxon>
        <taxon>Artomyces</taxon>
    </lineage>
</organism>
<gene>
    <name evidence="1" type="ORF">BV25DRAFT_1829805</name>
</gene>
<protein>
    <submittedName>
        <fullName evidence="1">Uncharacterized protein</fullName>
    </submittedName>
</protein>
<evidence type="ECO:0000313" key="1">
    <source>
        <dbReference type="EMBL" id="KAI0058798.1"/>
    </source>
</evidence>
<proteinExistence type="predicted"/>
<reference evidence="1" key="2">
    <citation type="journal article" date="2022" name="New Phytol.">
        <title>Evolutionary transition to the ectomycorrhizal habit in the genomes of a hyperdiverse lineage of mushroom-forming fungi.</title>
        <authorList>
            <person name="Looney B."/>
            <person name="Miyauchi S."/>
            <person name="Morin E."/>
            <person name="Drula E."/>
            <person name="Courty P.E."/>
            <person name="Kohler A."/>
            <person name="Kuo A."/>
            <person name="LaButti K."/>
            <person name="Pangilinan J."/>
            <person name="Lipzen A."/>
            <person name="Riley R."/>
            <person name="Andreopoulos W."/>
            <person name="He G."/>
            <person name="Johnson J."/>
            <person name="Nolan M."/>
            <person name="Tritt A."/>
            <person name="Barry K.W."/>
            <person name="Grigoriev I.V."/>
            <person name="Nagy L.G."/>
            <person name="Hibbett D."/>
            <person name="Henrissat B."/>
            <person name="Matheny P.B."/>
            <person name="Labbe J."/>
            <person name="Martin F.M."/>
        </authorList>
    </citation>
    <scope>NUCLEOTIDE SEQUENCE</scope>
    <source>
        <strain evidence="1">HHB10654</strain>
    </source>
</reference>
<reference evidence="1" key="1">
    <citation type="submission" date="2021-03" db="EMBL/GenBank/DDBJ databases">
        <authorList>
            <consortium name="DOE Joint Genome Institute"/>
            <person name="Ahrendt S."/>
            <person name="Looney B.P."/>
            <person name="Miyauchi S."/>
            <person name="Morin E."/>
            <person name="Drula E."/>
            <person name="Courty P.E."/>
            <person name="Chicoki N."/>
            <person name="Fauchery L."/>
            <person name="Kohler A."/>
            <person name="Kuo A."/>
            <person name="Labutti K."/>
            <person name="Pangilinan J."/>
            <person name="Lipzen A."/>
            <person name="Riley R."/>
            <person name="Andreopoulos W."/>
            <person name="He G."/>
            <person name="Johnson J."/>
            <person name="Barry K.W."/>
            <person name="Grigoriev I.V."/>
            <person name="Nagy L."/>
            <person name="Hibbett D."/>
            <person name="Henrissat B."/>
            <person name="Matheny P.B."/>
            <person name="Labbe J."/>
            <person name="Martin F."/>
        </authorList>
    </citation>
    <scope>NUCLEOTIDE SEQUENCE</scope>
    <source>
        <strain evidence="1">HHB10654</strain>
    </source>
</reference>
<name>A0ACB8SQL9_9AGAM</name>
<sequence>MHRSPEPRHGLSRAPGCAQRQCEMTILASTDHSLNSTYISHSDDVLSWAIGPTLVAYGFFSWATKRSIKPFPSKRTKGKRYPFAGSTQSVLLDIPHALYVSLRRSLRSHLSSTGCLRPIGWRPRFDCECLSWFRLLLPKAFERPHIKRKVWPT</sequence>
<dbReference type="Proteomes" id="UP000814140">
    <property type="component" value="Unassembled WGS sequence"/>
</dbReference>
<keyword evidence="2" id="KW-1185">Reference proteome</keyword>